<dbReference type="EMBL" id="FRBL01000007">
    <property type="protein sequence ID" value="SHM26898.1"/>
    <property type="molecule type" value="Genomic_DNA"/>
</dbReference>
<dbReference type="AlphaFoldDB" id="A0A1M7HEN8"/>
<sequence length="534" mass="61140">MSPRMNWQKLLSTKRVSEFQKCSTSISQSQFTDPRSPYEKDCDQIIYSYPFRRLQDKTQVIPFPEYDFVHTRLTHSLEVASIGRSLGKLAFPLIIKELDASFRVDNPILAADIGALVAGACLAHDIGNPPFGHSGEAAISYHFTSDNSYFRPHPNIKDAIKEDDNNFYFNDYDYDNKITVEKPYDKKLMIQKNKIWKDFSVFEGNANGFRILTKNCEKGINPTAALLGTFSKYPREAFLIKKPYEKGKEPKSFTKHGFFFSERELFAEIANELGLLSVEGISDGDLAFHRHPLCYLMEAADDIAYGMIDFEDGCRLGLIDIDKHYKSFNFINKKGESELVTINNTPLEILSNIASIDNSFDSNKITYAENYKDTISYLRSKVINVLTHECFQIFKNNYEDIMHGGYMGSLIDDIPSSIKDNLKKMKYLIRKYVYNYRPVLESEASGFEVMDALIHSLAISSDICFSCGEQESEKAKKLSSLLPEEYRPKEEKELNSLTDLEKYDRVLSVLDYVSGMTDNYAMALYRKIKGISHR</sequence>
<proteinExistence type="predicted"/>
<dbReference type="Proteomes" id="UP000184420">
    <property type="component" value="Unassembled WGS sequence"/>
</dbReference>
<feature type="domain" description="HD/PDEase" evidence="2">
    <location>
        <begin position="68"/>
        <end position="315"/>
    </location>
</feature>
<keyword evidence="1" id="KW-0378">Hydrolase</keyword>
<dbReference type="GO" id="GO:0008832">
    <property type="term" value="F:dGTPase activity"/>
    <property type="evidence" value="ECO:0007669"/>
    <property type="project" value="TreeGrafter"/>
</dbReference>
<dbReference type="InterPro" id="IPR023293">
    <property type="entry name" value="dGTP_triP_hydro_central_sf"/>
</dbReference>
<dbReference type="PANTHER" id="PTHR11373:SF32">
    <property type="entry name" value="DEOXYGUANOSINETRIPHOSPHATE TRIPHOSPHOHYDROLASE"/>
    <property type="match status" value="1"/>
</dbReference>
<dbReference type="InterPro" id="IPR006261">
    <property type="entry name" value="dGTPase"/>
</dbReference>
<dbReference type="InterPro" id="IPR003607">
    <property type="entry name" value="HD/PDEase_dom"/>
</dbReference>
<dbReference type="NCBIfam" id="TIGR01353">
    <property type="entry name" value="dGTP_triPase"/>
    <property type="match status" value="1"/>
</dbReference>
<dbReference type="SMART" id="SM00471">
    <property type="entry name" value="HDc"/>
    <property type="match status" value="1"/>
</dbReference>
<reference evidence="3 4" key="1">
    <citation type="submission" date="2016-11" db="EMBL/GenBank/DDBJ databases">
        <authorList>
            <person name="Jaros S."/>
            <person name="Januszkiewicz K."/>
            <person name="Wedrychowicz H."/>
        </authorList>
    </citation>
    <scope>NUCLEOTIDE SEQUENCE [LARGE SCALE GENOMIC DNA]</scope>
    <source>
        <strain evidence="3 4">DSM 27406</strain>
    </source>
</reference>
<evidence type="ECO:0000313" key="3">
    <source>
        <dbReference type="EMBL" id="SHM26898.1"/>
    </source>
</evidence>
<evidence type="ECO:0000313" key="4">
    <source>
        <dbReference type="Proteomes" id="UP000184420"/>
    </source>
</evidence>
<dbReference type="InterPro" id="IPR026875">
    <property type="entry name" value="PHydrolase_assoc_dom"/>
</dbReference>
<keyword evidence="4" id="KW-1185">Reference proteome</keyword>
<name>A0A1M7HEN8_9BACT</name>
<dbReference type="InterPro" id="IPR050135">
    <property type="entry name" value="dGTPase-like"/>
</dbReference>
<organism evidence="3 4">
    <name type="scientific">Chitinophaga jiangningensis</name>
    <dbReference type="NCBI Taxonomy" id="1419482"/>
    <lineage>
        <taxon>Bacteria</taxon>
        <taxon>Pseudomonadati</taxon>
        <taxon>Bacteroidota</taxon>
        <taxon>Chitinophagia</taxon>
        <taxon>Chitinophagales</taxon>
        <taxon>Chitinophagaceae</taxon>
        <taxon>Chitinophaga</taxon>
    </lineage>
</organism>
<accession>A0A1M7HEN8</accession>
<gene>
    <name evidence="3" type="ORF">SAMN05444266_107206</name>
</gene>
<protein>
    <submittedName>
        <fullName evidence="3">dGTPase</fullName>
    </submittedName>
</protein>
<dbReference type="Gene3D" id="1.10.3410.10">
    <property type="entry name" value="putative deoxyguanosinetriphosphate triphosphohydrolase like domain"/>
    <property type="match status" value="1"/>
</dbReference>
<dbReference type="GO" id="GO:0006203">
    <property type="term" value="P:dGTP catabolic process"/>
    <property type="evidence" value="ECO:0007669"/>
    <property type="project" value="TreeGrafter"/>
</dbReference>
<dbReference type="SUPFAM" id="SSF109604">
    <property type="entry name" value="HD-domain/PDEase-like"/>
    <property type="match status" value="1"/>
</dbReference>
<dbReference type="Gene3D" id="1.10.3210.10">
    <property type="entry name" value="Hypothetical protein af1432"/>
    <property type="match status" value="2"/>
</dbReference>
<dbReference type="PANTHER" id="PTHR11373">
    <property type="entry name" value="DEOXYNUCLEOSIDE TRIPHOSPHATE TRIPHOSPHOHYDROLASE"/>
    <property type="match status" value="1"/>
</dbReference>
<dbReference type="STRING" id="1419482.SAMN05444266_107206"/>
<evidence type="ECO:0000256" key="1">
    <source>
        <dbReference type="ARBA" id="ARBA00022801"/>
    </source>
</evidence>
<dbReference type="Pfam" id="PF13286">
    <property type="entry name" value="HD_assoc"/>
    <property type="match status" value="1"/>
</dbReference>
<evidence type="ECO:0000259" key="2">
    <source>
        <dbReference type="SMART" id="SM00471"/>
    </source>
</evidence>